<comment type="caution">
    <text evidence="4">The sequence shown here is derived from an EMBL/GenBank/DDBJ whole genome shotgun (WGS) entry which is preliminary data.</text>
</comment>
<dbReference type="InterPro" id="IPR036397">
    <property type="entry name" value="RNaseH_sf"/>
</dbReference>
<evidence type="ECO:0000313" key="4">
    <source>
        <dbReference type="EMBL" id="KAG8372919.1"/>
    </source>
</evidence>
<proteinExistence type="predicted"/>
<reference evidence="4" key="1">
    <citation type="submission" date="2019-10" db="EMBL/GenBank/DDBJ databases">
        <authorList>
            <person name="Zhang R."/>
            <person name="Pan Y."/>
            <person name="Wang J."/>
            <person name="Ma R."/>
            <person name="Yu S."/>
        </authorList>
    </citation>
    <scope>NUCLEOTIDE SEQUENCE</scope>
    <source>
        <strain evidence="4">LA-IB0</strain>
        <tissue evidence="4">Leaf</tissue>
    </source>
</reference>
<dbReference type="Pfam" id="PF14111">
    <property type="entry name" value="DUF4283"/>
    <property type="match status" value="1"/>
</dbReference>
<evidence type="ECO:0000259" key="1">
    <source>
        <dbReference type="Pfam" id="PF13456"/>
    </source>
</evidence>
<protein>
    <recommendedName>
        <fullName evidence="6">RNase H type-1 domain-containing protein</fullName>
    </recommendedName>
</protein>
<feature type="domain" description="DUF4283" evidence="2">
    <location>
        <begin position="200"/>
        <end position="270"/>
    </location>
</feature>
<dbReference type="InterPro" id="IPR002156">
    <property type="entry name" value="RNaseH_domain"/>
</dbReference>
<name>A0AAV6WYK5_9LAMI</name>
<dbReference type="CDD" id="cd06222">
    <property type="entry name" value="RNase_H_like"/>
    <property type="match status" value="1"/>
</dbReference>
<evidence type="ECO:0000313" key="5">
    <source>
        <dbReference type="Proteomes" id="UP000826271"/>
    </source>
</evidence>
<accession>A0AAV6WYK5</accession>
<evidence type="ECO:0000259" key="3">
    <source>
        <dbReference type="Pfam" id="PF14392"/>
    </source>
</evidence>
<dbReference type="InterPro" id="IPR025836">
    <property type="entry name" value="Zn_knuckle_CX2CX4HX4C"/>
</dbReference>
<dbReference type="InterPro" id="IPR044730">
    <property type="entry name" value="RNase_H-like_dom_plant"/>
</dbReference>
<sequence>MGVGVVDRDPSGSCVAWSCRRLAFVTSPDHVEALAAVEAIHLARREGWDRVVVEGDCLNIINKLRSSDRDLSPLGAICQEARSFALSFSSLSFSFVKHLSNVVARSLARAAMSKLKSTEDALVSRVRVRVFHTILFGVGDSPERYTSVARSAFLDRVFEFVVGCVLLLQWVLTGSKVLIRGDLRKYYSVNYSGFSRFLPMRRYNFATAQDTFMNAFNPDRGMKVEKLENGRFLFVFSHRVDRDRVLTNRPWNFRNDLIVLKTLTDTEDPNATELDRTDMYVHAHGLPIGKRTRNMAEFIGNRIGISMDADVKGIEQNWGPPLRIRVSMNVTTPLHRFMMLQLPNEVEIKITFAYEKLASFCYLCGKLDHTSDTCELRYAENFVDPVLDTPYRPDLRAPPPRRFSRPTIRPVVSGGSNWWSSIPANVEKGIGVRSVRGLHPALRISLLFQIL</sequence>
<dbReference type="AlphaFoldDB" id="A0AAV6WYK5"/>
<dbReference type="Pfam" id="PF13456">
    <property type="entry name" value="RVT_3"/>
    <property type="match status" value="1"/>
</dbReference>
<evidence type="ECO:0000259" key="2">
    <source>
        <dbReference type="Pfam" id="PF14111"/>
    </source>
</evidence>
<dbReference type="Proteomes" id="UP000826271">
    <property type="component" value="Unassembled WGS sequence"/>
</dbReference>
<dbReference type="GO" id="GO:0003676">
    <property type="term" value="F:nucleic acid binding"/>
    <property type="evidence" value="ECO:0007669"/>
    <property type="project" value="InterPro"/>
</dbReference>
<dbReference type="GO" id="GO:0004523">
    <property type="term" value="F:RNA-DNA hybrid ribonuclease activity"/>
    <property type="evidence" value="ECO:0007669"/>
    <property type="project" value="InterPro"/>
</dbReference>
<gene>
    <name evidence="4" type="ORF">BUALT_Bualt12G0117100</name>
</gene>
<evidence type="ECO:0008006" key="6">
    <source>
        <dbReference type="Google" id="ProtNLM"/>
    </source>
</evidence>
<feature type="domain" description="RNase H type-1" evidence="1">
    <location>
        <begin position="2"/>
        <end position="111"/>
    </location>
</feature>
<dbReference type="PANTHER" id="PTHR31286">
    <property type="entry name" value="GLYCINE-RICH CELL WALL STRUCTURAL PROTEIN 1.8-LIKE"/>
    <property type="match status" value="1"/>
</dbReference>
<dbReference type="InterPro" id="IPR040256">
    <property type="entry name" value="At4g02000-like"/>
</dbReference>
<dbReference type="EMBL" id="WHWC01000012">
    <property type="protein sequence ID" value="KAG8372919.1"/>
    <property type="molecule type" value="Genomic_DNA"/>
</dbReference>
<dbReference type="InterPro" id="IPR025558">
    <property type="entry name" value="DUF4283"/>
</dbReference>
<keyword evidence="5" id="KW-1185">Reference proteome</keyword>
<dbReference type="PANTHER" id="PTHR31286:SF178">
    <property type="entry name" value="DUF4283 DOMAIN-CONTAINING PROTEIN"/>
    <property type="match status" value="1"/>
</dbReference>
<dbReference type="Gene3D" id="3.30.420.10">
    <property type="entry name" value="Ribonuclease H-like superfamily/Ribonuclease H"/>
    <property type="match status" value="1"/>
</dbReference>
<feature type="domain" description="Zinc knuckle CX2CX4HX4C" evidence="3">
    <location>
        <begin position="328"/>
        <end position="375"/>
    </location>
</feature>
<organism evidence="4 5">
    <name type="scientific">Buddleja alternifolia</name>
    <dbReference type="NCBI Taxonomy" id="168488"/>
    <lineage>
        <taxon>Eukaryota</taxon>
        <taxon>Viridiplantae</taxon>
        <taxon>Streptophyta</taxon>
        <taxon>Embryophyta</taxon>
        <taxon>Tracheophyta</taxon>
        <taxon>Spermatophyta</taxon>
        <taxon>Magnoliopsida</taxon>
        <taxon>eudicotyledons</taxon>
        <taxon>Gunneridae</taxon>
        <taxon>Pentapetalae</taxon>
        <taxon>asterids</taxon>
        <taxon>lamiids</taxon>
        <taxon>Lamiales</taxon>
        <taxon>Scrophulariaceae</taxon>
        <taxon>Buddlejeae</taxon>
        <taxon>Buddleja</taxon>
    </lineage>
</organism>
<dbReference type="Pfam" id="PF14392">
    <property type="entry name" value="zf-CCHC_4"/>
    <property type="match status" value="1"/>
</dbReference>